<dbReference type="EMBL" id="JBEPMU010000004">
    <property type="protein sequence ID" value="MET3653147.1"/>
    <property type="molecule type" value="Genomic_DNA"/>
</dbReference>
<dbReference type="InterPro" id="IPR001932">
    <property type="entry name" value="PPM-type_phosphatase-like_dom"/>
</dbReference>
<feature type="domain" description="PPM-type phosphatase" evidence="1">
    <location>
        <begin position="12"/>
        <end position="250"/>
    </location>
</feature>
<dbReference type="SUPFAM" id="SSF81606">
    <property type="entry name" value="PP2C-like"/>
    <property type="match status" value="1"/>
</dbReference>
<proteinExistence type="predicted"/>
<dbReference type="InterPro" id="IPR015655">
    <property type="entry name" value="PP2C"/>
</dbReference>
<dbReference type="Gene3D" id="3.60.40.10">
    <property type="entry name" value="PPM-type phosphatase domain"/>
    <property type="match status" value="1"/>
</dbReference>
<dbReference type="PROSITE" id="PS51746">
    <property type="entry name" value="PPM_2"/>
    <property type="match status" value="1"/>
</dbReference>
<dbReference type="Proteomes" id="UP001549184">
    <property type="component" value="Unassembled WGS sequence"/>
</dbReference>
<evidence type="ECO:0000313" key="2">
    <source>
        <dbReference type="EMBL" id="MET3653147.1"/>
    </source>
</evidence>
<dbReference type="PANTHER" id="PTHR47992">
    <property type="entry name" value="PROTEIN PHOSPHATASE"/>
    <property type="match status" value="1"/>
</dbReference>
<protein>
    <submittedName>
        <fullName evidence="2">Serine/threonine protein phosphatase PrpC</fullName>
    </submittedName>
</protein>
<keyword evidence="3" id="KW-1185">Reference proteome</keyword>
<organism evidence="2 3">
    <name type="scientific">Dyella japonica</name>
    <dbReference type="NCBI Taxonomy" id="231455"/>
    <lineage>
        <taxon>Bacteria</taxon>
        <taxon>Pseudomonadati</taxon>
        <taxon>Pseudomonadota</taxon>
        <taxon>Gammaproteobacteria</taxon>
        <taxon>Lysobacterales</taxon>
        <taxon>Rhodanobacteraceae</taxon>
        <taxon>Dyella</taxon>
    </lineage>
</organism>
<evidence type="ECO:0000313" key="3">
    <source>
        <dbReference type="Proteomes" id="UP001549184"/>
    </source>
</evidence>
<gene>
    <name evidence="2" type="ORF">ABIC75_002883</name>
</gene>
<dbReference type="InterPro" id="IPR036457">
    <property type="entry name" value="PPM-type-like_dom_sf"/>
</dbReference>
<dbReference type="RefSeq" id="WP_354014542.1">
    <property type="nucleotide sequence ID" value="NZ_JBEPMU010000004.1"/>
</dbReference>
<name>A0ABV2JX56_9GAMM</name>
<dbReference type="Pfam" id="PF13672">
    <property type="entry name" value="PP2C_2"/>
    <property type="match status" value="1"/>
</dbReference>
<accession>A0ABV2JX56</accession>
<evidence type="ECO:0000259" key="1">
    <source>
        <dbReference type="PROSITE" id="PS51746"/>
    </source>
</evidence>
<comment type="caution">
    <text evidence="2">The sequence shown here is derived from an EMBL/GenBank/DDBJ whole genome shotgun (WGS) entry which is preliminary data.</text>
</comment>
<dbReference type="SMART" id="SM00332">
    <property type="entry name" value="PP2Cc"/>
    <property type="match status" value="1"/>
</dbReference>
<reference evidence="2 3" key="1">
    <citation type="submission" date="2024-06" db="EMBL/GenBank/DDBJ databases">
        <title>Sorghum-associated microbial communities from plants grown in Nebraska, USA.</title>
        <authorList>
            <person name="Schachtman D."/>
        </authorList>
    </citation>
    <scope>NUCLEOTIDE SEQUENCE [LARGE SCALE GENOMIC DNA]</scope>
    <source>
        <strain evidence="2 3">1073</strain>
    </source>
</reference>
<sequence>MDNSIEFHALPSVAAGRAQGGRDTQQDDLVCLHDPETQTYLLVLADGMGGDGAGELASQGVIEIARRLWEQGTWRRQPTSLFLESLCQAAHAELCRRRQGLVNGAPHSTIVALLIKGERIAWAHVGDSRLYRFHGRRCMGRTEDHSLAQLKYRRGEISEHELATHVDQQQLLRGLGGADALEVEHGSGDLRRGSAFVLCSDGAWTQLKDEELGRFAQRRDQQEAVREAIHLAVERGGAGGDNVSLIFVRPRFGGFLPTLWRAMFSGRQRDNAQATMQNEV</sequence>
<dbReference type="SMART" id="SM00331">
    <property type="entry name" value="PP2C_SIG"/>
    <property type="match status" value="1"/>
</dbReference>